<feature type="compositionally biased region" description="Polar residues" evidence="1">
    <location>
        <begin position="678"/>
        <end position="687"/>
    </location>
</feature>
<feature type="compositionally biased region" description="Basic and acidic residues" evidence="1">
    <location>
        <begin position="764"/>
        <end position="775"/>
    </location>
</feature>
<name>A0ABR3J1A1_9AGAR</name>
<feature type="region of interest" description="Disordered" evidence="1">
    <location>
        <begin position="732"/>
        <end position="798"/>
    </location>
</feature>
<feature type="region of interest" description="Disordered" evidence="1">
    <location>
        <begin position="665"/>
        <end position="687"/>
    </location>
</feature>
<dbReference type="InterPro" id="IPR057207">
    <property type="entry name" value="FBXL15_LRR"/>
</dbReference>
<feature type="domain" description="F-box" evidence="2">
    <location>
        <begin position="43"/>
        <end position="88"/>
    </location>
</feature>
<dbReference type="EMBL" id="JASNQZ010000012">
    <property type="protein sequence ID" value="KAL0949362.1"/>
    <property type="molecule type" value="Genomic_DNA"/>
</dbReference>
<organism evidence="4 5">
    <name type="scientific">Hohenbuehelia grisea</name>
    <dbReference type="NCBI Taxonomy" id="104357"/>
    <lineage>
        <taxon>Eukaryota</taxon>
        <taxon>Fungi</taxon>
        <taxon>Dikarya</taxon>
        <taxon>Basidiomycota</taxon>
        <taxon>Agaricomycotina</taxon>
        <taxon>Agaricomycetes</taxon>
        <taxon>Agaricomycetidae</taxon>
        <taxon>Agaricales</taxon>
        <taxon>Pleurotineae</taxon>
        <taxon>Pleurotaceae</taxon>
        <taxon>Hohenbuehelia</taxon>
    </lineage>
</organism>
<dbReference type="InterPro" id="IPR006553">
    <property type="entry name" value="Leu-rich_rpt_Cys-con_subtyp"/>
</dbReference>
<dbReference type="SUPFAM" id="SSF52047">
    <property type="entry name" value="RNI-like"/>
    <property type="match status" value="1"/>
</dbReference>
<dbReference type="PANTHER" id="PTHR13318">
    <property type="entry name" value="PARTNER OF PAIRED, ISOFORM B-RELATED"/>
    <property type="match status" value="1"/>
</dbReference>
<dbReference type="SMART" id="SM00367">
    <property type="entry name" value="LRR_CC"/>
    <property type="match status" value="10"/>
</dbReference>
<keyword evidence="5" id="KW-1185">Reference proteome</keyword>
<evidence type="ECO:0000259" key="2">
    <source>
        <dbReference type="Pfam" id="PF12937"/>
    </source>
</evidence>
<dbReference type="InterPro" id="IPR001810">
    <property type="entry name" value="F-box_dom"/>
</dbReference>
<evidence type="ECO:0008006" key="6">
    <source>
        <dbReference type="Google" id="ProtNLM"/>
    </source>
</evidence>
<comment type="caution">
    <text evidence="4">The sequence shown here is derived from an EMBL/GenBank/DDBJ whole genome shotgun (WGS) entry which is preliminary data.</text>
</comment>
<evidence type="ECO:0000259" key="3">
    <source>
        <dbReference type="Pfam" id="PF25372"/>
    </source>
</evidence>
<protein>
    <recommendedName>
        <fullName evidence="6">F-box domain-containing protein</fullName>
    </recommendedName>
</protein>
<feature type="compositionally biased region" description="Polar residues" evidence="1">
    <location>
        <begin position="779"/>
        <end position="792"/>
    </location>
</feature>
<dbReference type="Proteomes" id="UP001556367">
    <property type="component" value="Unassembled WGS sequence"/>
</dbReference>
<dbReference type="Pfam" id="PF12937">
    <property type="entry name" value="F-box-like"/>
    <property type="match status" value="1"/>
</dbReference>
<evidence type="ECO:0000313" key="5">
    <source>
        <dbReference type="Proteomes" id="UP001556367"/>
    </source>
</evidence>
<feature type="region of interest" description="Disordered" evidence="1">
    <location>
        <begin position="1"/>
        <end position="21"/>
    </location>
</feature>
<dbReference type="Pfam" id="PF25372">
    <property type="entry name" value="DUF7885"/>
    <property type="match status" value="1"/>
</dbReference>
<feature type="domain" description="F-box/LRR-repeat protein 15-like leucin rich repeat" evidence="3">
    <location>
        <begin position="175"/>
        <end position="285"/>
    </location>
</feature>
<feature type="compositionally biased region" description="Low complexity" evidence="1">
    <location>
        <begin position="970"/>
        <end position="981"/>
    </location>
</feature>
<reference evidence="5" key="1">
    <citation type="submission" date="2024-06" db="EMBL/GenBank/DDBJ databases">
        <title>Multi-omics analyses provide insights into the biosynthesis of the anticancer antibiotic pleurotin in Hohenbuehelia grisea.</title>
        <authorList>
            <person name="Weaver J.A."/>
            <person name="Alberti F."/>
        </authorList>
    </citation>
    <scope>NUCLEOTIDE SEQUENCE [LARGE SCALE GENOMIC DNA]</scope>
    <source>
        <strain evidence="5">T-177</strain>
    </source>
</reference>
<accession>A0ABR3J1A1</accession>
<proteinExistence type="predicted"/>
<feature type="region of interest" description="Disordered" evidence="1">
    <location>
        <begin position="957"/>
        <end position="981"/>
    </location>
</feature>
<feature type="compositionally biased region" description="Acidic residues" evidence="1">
    <location>
        <begin position="587"/>
        <end position="602"/>
    </location>
</feature>
<dbReference type="Gene3D" id="3.80.10.10">
    <property type="entry name" value="Ribonuclease Inhibitor"/>
    <property type="match status" value="2"/>
</dbReference>
<feature type="compositionally biased region" description="Low complexity" evidence="1">
    <location>
        <begin position="906"/>
        <end position="921"/>
    </location>
</feature>
<dbReference type="InterPro" id="IPR036047">
    <property type="entry name" value="F-box-like_dom_sf"/>
</dbReference>
<dbReference type="InterPro" id="IPR032675">
    <property type="entry name" value="LRR_dom_sf"/>
</dbReference>
<gene>
    <name evidence="4" type="ORF">HGRIS_009431</name>
</gene>
<feature type="region of interest" description="Disordered" evidence="1">
    <location>
        <begin position="553"/>
        <end position="604"/>
    </location>
</feature>
<feature type="compositionally biased region" description="Polar residues" evidence="1">
    <location>
        <begin position="873"/>
        <end position="893"/>
    </location>
</feature>
<dbReference type="CDD" id="cd09917">
    <property type="entry name" value="F-box_SF"/>
    <property type="match status" value="1"/>
</dbReference>
<feature type="region of interest" description="Disordered" evidence="1">
    <location>
        <begin position="865"/>
        <end position="942"/>
    </location>
</feature>
<dbReference type="SUPFAM" id="SSF81383">
    <property type="entry name" value="F-box domain"/>
    <property type="match status" value="1"/>
</dbReference>
<sequence length="981" mass="106625">MYKHKHLAPSSTSLSADDDDDDNDNETLNLAAHHAQWSTKTVISNLPPEILIHILKNLYTPKDLYNALRVSRAWCECAVELLWQKPSFARFPSLLTMILVISKPEEQQTFSYASLIRRLNLVNHASSLKDDQLVVLARCSRLERITLVNCDNLSSPALARALPAWPGLVAVDLTNVTNTNDDAIIGLAHAAPRLQGLNLTGCKNITDAAVSALASNCPLLRRLKLSECELITDTPISALAKSCPYLLEIDLNKCKLITDIAVRDIWTYCKNMREMRLSHCTELTDLAFPAPLKADTNNGASSSSRALAPNPFPSSFAALAESSDALPPLALNRSFLSMRMIDLTACALVTDDALEGIISHAPKLRNVVLSKCVQLTDRAVETICRLGKHLHYLHLGHATNITDRAVRTLARTCTRLRYVDFANCNELTDMSVFELSSLPKLRRVGLVRVNNLTDEAVYALAERHATLERIHLSYCDKITVPAIHFLLQKLHKLTHLSLTGVPAFRSPDLQAFCRPPPKEFNISQQAAFCVFSGKGVSQLRAYLTERFDIMNEMNGTDDTEYEEDDYDGDGEVDGDAEPAYEPYHEDETPEPLDEEMEEDGEGTQDGSLRTFIPPHIRNGHVMHRTRTAGVVRTRALAADGTVMAQVRQAPPVASGSGRSLADLLPLVEPSQSPPPSDVASNRSAGTNNSNGATFFRTYYLNQGQGLIHHGVNVGGAGGEGVVGLARSNGTRTPDLNFAEIGHGRGAQGQGQPPHPATGHPSNRRGVEARSNRVELRGSGPQSYMASQASTSREQQRDVPMEPDFTYAHRANTQQPAQQGTHRAVAWPYREPGETLSPATAQELQASLQNALGNVASHPAHRHLRQLQAGHADSASSSNPRLISSGSGTRSLTPATPPSAPQPERYSQAARSQAQLQSQSLAPDDPMQGSDGEARGRSVKRSLRNTLNAAEHYASSILFGRNAQEGGTGSSGTPSGSGSIVR</sequence>
<evidence type="ECO:0000256" key="1">
    <source>
        <dbReference type="SAM" id="MobiDB-lite"/>
    </source>
</evidence>
<evidence type="ECO:0000313" key="4">
    <source>
        <dbReference type="EMBL" id="KAL0949362.1"/>
    </source>
</evidence>
<feature type="compositionally biased region" description="Acidic residues" evidence="1">
    <location>
        <begin position="555"/>
        <end position="578"/>
    </location>
</feature>